<accession>A0A1Y6C570</accession>
<dbReference type="InterPro" id="IPR019734">
    <property type="entry name" value="TPR_rpt"/>
</dbReference>
<feature type="region of interest" description="Disordered" evidence="3">
    <location>
        <begin position="77"/>
        <end position="105"/>
    </location>
</feature>
<dbReference type="SUPFAM" id="SSF48452">
    <property type="entry name" value="TPR-like"/>
    <property type="match status" value="1"/>
</dbReference>
<name>A0A1Y6C570_9BACT</name>
<dbReference type="InterPro" id="IPR011990">
    <property type="entry name" value="TPR-like_helical_dom_sf"/>
</dbReference>
<protein>
    <submittedName>
        <fullName evidence="4">TolA-binding protein</fullName>
    </submittedName>
</protein>
<evidence type="ECO:0000256" key="2">
    <source>
        <dbReference type="SAM" id="Coils"/>
    </source>
</evidence>
<evidence type="ECO:0000313" key="4">
    <source>
        <dbReference type="EMBL" id="SMF46163.1"/>
    </source>
</evidence>
<dbReference type="PROSITE" id="PS50005">
    <property type="entry name" value="TPR"/>
    <property type="match status" value="1"/>
</dbReference>
<evidence type="ECO:0000256" key="3">
    <source>
        <dbReference type="SAM" id="MobiDB-lite"/>
    </source>
</evidence>
<sequence>MQKLAIIIFSIIWSAPGWAGDDLELKLAKLWGKIDELEIKVQRQEEKIRILERGLMLGVIPEELLKGKLNFESETRPPIAWDDHHDRQSHSVKPEPSERTDSPPQAQKLLDQKYTEADYSRMIKEAQSLFSSGKYGQAITIYQEIERSFPARNGEGQSFYWIGLSWYYLKEYDLAEASLLKLIAHHSDSPWIPSARLFQGKILVQRGLPEQALQAFRRIIDAYPESDTSEMARHEIKLIRERI</sequence>
<dbReference type="EMBL" id="FWZT01000014">
    <property type="protein sequence ID" value="SMF46163.1"/>
    <property type="molecule type" value="Genomic_DNA"/>
</dbReference>
<feature type="repeat" description="TPR" evidence="1">
    <location>
        <begin position="193"/>
        <end position="226"/>
    </location>
</feature>
<dbReference type="Proteomes" id="UP000192907">
    <property type="component" value="Unassembled WGS sequence"/>
</dbReference>
<dbReference type="OrthoDB" id="9768142at2"/>
<organism evidence="4 5">
    <name type="scientific">Pseudobacteriovorax antillogorgiicola</name>
    <dbReference type="NCBI Taxonomy" id="1513793"/>
    <lineage>
        <taxon>Bacteria</taxon>
        <taxon>Pseudomonadati</taxon>
        <taxon>Bdellovibrionota</taxon>
        <taxon>Oligoflexia</taxon>
        <taxon>Oligoflexales</taxon>
        <taxon>Pseudobacteriovoracaceae</taxon>
        <taxon>Pseudobacteriovorax</taxon>
    </lineage>
</organism>
<dbReference type="RefSeq" id="WP_132321553.1">
    <property type="nucleotide sequence ID" value="NZ_FWZT01000014.1"/>
</dbReference>
<dbReference type="STRING" id="1513793.SAMN06296036_11428"/>
<keyword evidence="1" id="KW-0802">TPR repeat</keyword>
<keyword evidence="5" id="KW-1185">Reference proteome</keyword>
<feature type="coiled-coil region" evidence="2">
    <location>
        <begin position="27"/>
        <end position="54"/>
    </location>
</feature>
<dbReference type="Gene3D" id="1.25.40.10">
    <property type="entry name" value="Tetratricopeptide repeat domain"/>
    <property type="match status" value="1"/>
</dbReference>
<gene>
    <name evidence="4" type="ORF">SAMN06296036_11428</name>
</gene>
<feature type="compositionally biased region" description="Basic and acidic residues" evidence="3">
    <location>
        <begin position="77"/>
        <end position="101"/>
    </location>
</feature>
<keyword evidence="2" id="KW-0175">Coiled coil</keyword>
<reference evidence="5" key="1">
    <citation type="submission" date="2017-04" db="EMBL/GenBank/DDBJ databases">
        <authorList>
            <person name="Varghese N."/>
            <person name="Submissions S."/>
        </authorList>
    </citation>
    <scope>NUCLEOTIDE SEQUENCE [LARGE SCALE GENOMIC DNA]</scope>
    <source>
        <strain evidence="5">RKEM611</strain>
    </source>
</reference>
<evidence type="ECO:0000313" key="5">
    <source>
        <dbReference type="Proteomes" id="UP000192907"/>
    </source>
</evidence>
<dbReference type="AlphaFoldDB" id="A0A1Y6C570"/>
<dbReference type="Pfam" id="PF13432">
    <property type="entry name" value="TPR_16"/>
    <property type="match status" value="1"/>
</dbReference>
<evidence type="ECO:0000256" key="1">
    <source>
        <dbReference type="PROSITE-ProRule" id="PRU00339"/>
    </source>
</evidence>
<proteinExistence type="predicted"/>
<dbReference type="SMART" id="SM00028">
    <property type="entry name" value="TPR"/>
    <property type="match status" value="3"/>
</dbReference>